<sequence>MAAHLDTPLHLLVNGLQPETVRISPSLTIPEIRSVLCSAAEISDTDAGLVLKLYSPDGSLIPIGPHIPQNSPDQRYNLIIKHARAYPQISIPEERYTQIAKELSDATNAIDALKGAVTSLKPLVEVRIPLYLFLLVLSSARECVCEGGPKSKPEASYPPLRPPNKPPSRHAPVPRLQSSFQTFQSSLPELRSERGSFANYPPALAPMHNPDSGSSTPRSPPPNPSTAAKPPALRSPVPERLPAALSPPTPTSPTAIVSPTLPHAAVRRIAAISPSALITTQMIPSPSTFADDVRLALRTPTFDVWRWSEAEIMGLFHLMFVEFGLVDAFSIDVAVLQTFFMYVREAYNNNPFHNFRCV</sequence>
<feature type="domain" description="PDEase" evidence="4">
    <location>
        <begin position="249"/>
        <end position="358"/>
    </location>
</feature>
<dbReference type="GO" id="GO:0046872">
    <property type="term" value="F:metal ion binding"/>
    <property type="evidence" value="ECO:0007669"/>
    <property type="project" value="UniProtKB-KW"/>
</dbReference>
<organism evidence="5 6">
    <name type="scientific">Blyttiomyces helicus</name>
    <dbReference type="NCBI Taxonomy" id="388810"/>
    <lineage>
        <taxon>Eukaryota</taxon>
        <taxon>Fungi</taxon>
        <taxon>Fungi incertae sedis</taxon>
        <taxon>Chytridiomycota</taxon>
        <taxon>Chytridiomycota incertae sedis</taxon>
        <taxon>Chytridiomycetes</taxon>
        <taxon>Chytridiomycetes incertae sedis</taxon>
        <taxon>Blyttiomyces</taxon>
    </lineage>
</organism>
<dbReference type="Proteomes" id="UP000269721">
    <property type="component" value="Unassembled WGS sequence"/>
</dbReference>
<dbReference type="PANTHER" id="PTHR11347">
    <property type="entry name" value="CYCLIC NUCLEOTIDE PHOSPHODIESTERASE"/>
    <property type="match status" value="1"/>
</dbReference>
<reference evidence="6" key="1">
    <citation type="journal article" date="2018" name="Nat. Microbiol.">
        <title>Leveraging single-cell genomics to expand the fungal tree of life.</title>
        <authorList>
            <person name="Ahrendt S.R."/>
            <person name="Quandt C.A."/>
            <person name="Ciobanu D."/>
            <person name="Clum A."/>
            <person name="Salamov A."/>
            <person name="Andreopoulos B."/>
            <person name="Cheng J.F."/>
            <person name="Woyke T."/>
            <person name="Pelin A."/>
            <person name="Henrissat B."/>
            <person name="Reynolds N.K."/>
            <person name="Benny G.L."/>
            <person name="Smith M.E."/>
            <person name="James T.Y."/>
            <person name="Grigoriev I.V."/>
        </authorList>
    </citation>
    <scope>NUCLEOTIDE SEQUENCE [LARGE SCALE GENOMIC DNA]</scope>
</reference>
<dbReference type="GO" id="GO:0007165">
    <property type="term" value="P:signal transduction"/>
    <property type="evidence" value="ECO:0007669"/>
    <property type="project" value="InterPro"/>
</dbReference>
<dbReference type="Gene3D" id="1.10.1300.10">
    <property type="entry name" value="3'5'-cyclic nucleotide phosphodiesterase, catalytic domain"/>
    <property type="match status" value="1"/>
</dbReference>
<dbReference type="InterPro" id="IPR036971">
    <property type="entry name" value="PDEase_catalytic_dom_sf"/>
</dbReference>
<keyword evidence="2" id="KW-0378">Hydrolase</keyword>
<accession>A0A4P9W179</accession>
<dbReference type="AlphaFoldDB" id="A0A4P9W179"/>
<evidence type="ECO:0000256" key="1">
    <source>
        <dbReference type="ARBA" id="ARBA00022723"/>
    </source>
</evidence>
<dbReference type="PROSITE" id="PS51845">
    <property type="entry name" value="PDEASE_I_2"/>
    <property type="match status" value="1"/>
</dbReference>
<dbReference type="EMBL" id="ML000075">
    <property type="protein sequence ID" value="RKO84458.1"/>
    <property type="molecule type" value="Genomic_DNA"/>
</dbReference>
<dbReference type="SUPFAM" id="SSF109604">
    <property type="entry name" value="HD-domain/PDEase-like"/>
    <property type="match status" value="1"/>
</dbReference>
<evidence type="ECO:0000256" key="3">
    <source>
        <dbReference type="SAM" id="MobiDB-lite"/>
    </source>
</evidence>
<evidence type="ECO:0000313" key="6">
    <source>
        <dbReference type="Proteomes" id="UP000269721"/>
    </source>
</evidence>
<evidence type="ECO:0000259" key="4">
    <source>
        <dbReference type="PROSITE" id="PS51845"/>
    </source>
</evidence>
<keyword evidence="6" id="KW-1185">Reference proteome</keyword>
<dbReference type="GO" id="GO:0004114">
    <property type="term" value="F:3',5'-cyclic-nucleotide phosphodiesterase activity"/>
    <property type="evidence" value="ECO:0007669"/>
    <property type="project" value="InterPro"/>
</dbReference>
<protein>
    <recommendedName>
        <fullName evidence="4">PDEase domain-containing protein</fullName>
    </recommendedName>
</protein>
<evidence type="ECO:0000256" key="2">
    <source>
        <dbReference type="ARBA" id="ARBA00022801"/>
    </source>
</evidence>
<dbReference type="InterPro" id="IPR002073">
    <property type="entry name" value="PDEase_catalytic_dom"/>
</dbReference>
<name>A0A4P9W179_9FUNG</name>
<evidence type="ECO:0000313" key="5">
    <source>
        <dbReference type="EMBL" id="RKO84458.1"/>
    </source>
</evidence>
<keyword evidence="1" id="KW-0479">Metal-binding</keyword>
<proteinExistence type="predicted"/>
<feature type="region of interest" description="Disordered" evidence="3">
    <location>
        <begin position="194"/>
        <end position="257"/>
    </location>
</feature>
<feature type="region of interest" description="Disordered" evidence="3">
    <location>
        <begin position="147"/>
        <end position="174"/>
    </location>
</feature>
<gene>
    <name evidence="5" type="ORF">BDK51DRAFT_48383</name>
</gene>